<feature type="compositionally biased region" description="Basic and acidic residues" evidence="8">
    <location>
        <begin position="443"/>
        <end position="458"/>
    </location>
</feature>
<evidence type="ECO:0000256" key="5">
    <source>
        <dbReference type="ARBA" id="ARBA00023054"/>
    </source>
</evidence>
<dbReference type="EMBL" id="JAHKSW010000009">
    <property type="protein sequence ID" value="KAG7328042.1"/>
    <property type="molecule type" value="Genomic_DNA"/>
</dbReference>
<keyword evidence="12" id="KW-1185">Reference proteome</keyword>
<dbReference type="PROSITE" id="PS50002">
    <property type="entry name" value="SH3"/>
    <property type="match status" value="1"/>
</dbReference>
<evidence type="ECO:0000256" key="9">
    <source>
        <dbReference type="SAM" id="SignalP"/>
    </source>
</evidence>
<feature type="compositionally biased region" description="Polar residues" evidence="8">
    <location>
        <begin position="689"/>
        <end position="705"/>
    </location>
</feature>
<evidence type="ECO:0000256" key="8">
    <source>
        <dbReference type="SAM" id="MobiDB-lite"/>
    </source>
</evidence>
<dbReference type="Pfam" id="PF07653">
    <property type="entry name" value="SH3_2"/>
    <property type="match status" value="1"/>
</dbReference>
<feature type="compositionally biased region" description="Basic and acidic residues" evidence="8">
    <location>
        <begin position="796"/>
        <end position="835"/>
    </location>
</feature>
<name>A0A9D3SL39_9TELE</name>
<comment type="subcellular location">
    <subcellularLocation>
        <location evidence="1">Endoplasmic reticulum membrane</location>
        <topology evidence="1">Single-pass membrane protein</topology>
    </subcellularLocation>
</comment>
<feature type="compositionally biased region" description="Polar residues" evidence="8">
    <location>
        <begin position="1080"/>
        <end position="1098"/>
    </location>
</feature>
<feature type="region of interest" description="Disordered" evidence="8">
    <location>
        <begin position="952"/>
        <end position="1134"/>
    </location>
</feature>
<feature type="compositionally biased region" description="Polar residues" evidence="8">
    <location>
        <begin position="1043"/>
        <end position="1056"/>
    </location>
</feature>
<dbReference type="SMART" id="SM00326">
    <property type="entry name" value="SH3"/>
    <property type="match status" value="1"/>
</dbReference>
<feature type="compositionally biased region" description="Polar residues" evidence="8">
    <location>
        <begin position="952"/>
        <end position="961"/>
    </location>
</feature>
<feature type="compositionally biased region" description="Basic and acidic residues" evidence="8">
    <location>
        <begin position="530"/>
        <end position="542"/>
    </location>
</feature>
<keyword evidence="6" id="KW-0325">Glycoprotein</keyword>
<dbReference type="PANTHER" id="PTHR23158:SF38">
    <property type="entry name" value="MELANOMA INHIBITORY ACTIVITY PROTEIN 2"/>
    <property type="match status" value="1"/>
</dbReference>
<dbReference type="GO" id="GO:0009306">
    <property type="term" value="P:protein secretion"/>
    <property type="evidence" value="ECO:0007669"/>
    <property type="project" value="TreeGrafter"/>
</dbReference>
<feature type="signal peptide" evidence="9">
    <location>
        <begin position="1"/>
        <end position="25"/>
    </location>
</feature>
<feature type="compositionally biased region" description="Acidic residues" evidence="8">
    <location>
        <begin position="780"/>
        <end position="789"/>
    </location>
</feature>
<feature type="compositionally biased region" description="Basic and acidic residues" evidence="8">
    <location>
        <begin position="721"/>
        <end position="732"/>
    </location>
</feature>
<dbReference type="InterPro" id="IPR036028">
    <property type="entry name" value="SH3-like_dom_sf"/>
</dbReference>
<evidence type="ECO:0000256" key="2">
    <source>
        <dbReference type="ARBA" id="ARBA00022443"/>
    </source>
</evidence>
<feature type="compositionally biased region" description="Polar residues" evidence="8">
    <location>
        <begin position="627"/>
        <end position="641"/>
    </location>
</feature>
<keyword evidence="2 7" id="KW-0728">SH3 domain</keyword>
<feature type="compositionally biased region" description="Polar residues" evidence="8">
    <location>
        <begin position="567"/>
        <end position="583"/>
    </location>
</feature>
<feature type="compositionally biased region" description="Basic and acidic residues" evidence="8">
    <location>
        <begin position="1009"/>
        <end position="1038"/>
    </location>
</feature>
<feature type="compositionally biased region" description="Basic and acidic residues" evidence="8">
    <location>
        <begin position="1099"/>
        <end position="1118"/>
    </location>
</feature>
<comment type="caution">
    <text evidence="11">The sequence shown here is derived from an EMBL/GenBank/DDBJ whole genome shotgun (WGS) entry which is preliminary data.</text>
</comment>
<feature type="compositionally biased region" description="Low complexity" evidence="8">
    <location>
        <begin position="495"/>
        <end position="509"/>
    </location>
</feature>
<organism evidence="11 12">
    <name type="scientific">Hemibagrus wyckioides</name>
    <dbReference type="NCBI Taxonomy" id="337641"/>
    <lineage>
        <taxon>Eukaryota</taxon>
        <taxon>Metazoa</taxon>
        <taxon>Chordata</taxon>
        <taxon>Craniata</taxon>
        <taxon>Vertebrata</taxon>
        <taxon>Euteleostomi</taxon>
        <taxon>Actinopterygii</taxon>
        <taxon>Neopterygii</taxon>
        <taxon>Teleostei</taxon>
        <taxon>Ostariophysi</taxon>
        <taxon>Siluriformes</taxon>
        <taxon>Bagridae</taxon>
        <taxon>Hemibagrus</taxon>
    </lineage>
</organism>
<gene>
    <name evidence="11" type="ORF">KOW79_007986</name>
</gene>
<proteinExistence type="predicted"/>
<feature type="region of interest" description="Disordered" evidence="8">
    <location>
        <begin position="477"/>
        <end position="904"/>
    </location>
</feature>
<dbReference type="GO" id="GO:0070971">
    <property type="term" value="C:endoplasmic reticulum exit site"/>
    <property type="evidence" value="ECO:0007669"/>
    <property type="project" value="TreeGrafter"/>
</dbReference>
<feature type="compositionally biased region" description="Acidic residues" evidence="8">
    <location>
        <begin position="543"/>
        <end position="556"/>
    </location>
</feature>
<protein>
    <recommendedName>
        <fullName evidence="10">SH3 domain-containing protein</fullName>
    </recommendedName>
</protein>
<evidence type="ECO:0000256" key="4">
    <source>
        <dbReference type="ARBA" id="ARBA00022824"/>
    </source>
</evidence>
<feature type="region of interest" description="Disordered" evidence="8">
    <location>
        <begin position="320"/>
        <end position="465"/>
    </location>
</feature>
<reference evidence="11 12" key="1">
    <citation type="submission" date="2021-06" db="EMBL/GenBank/DDBJ databases">
        <title>Chromosome-level genome assembly of the red-tail catfish (Hemibagrus wyckioides).</title>
        <authorList>
            <person name="Shao F."/>
        </authorList>
    </citation>
    <scope>NUCLEOTIDE SEQUENCE [LARGE SCALE GENOMIC DNA]</scope>
    <source>
        <strain evidence="11">EC202008001</strain>
        <tissue evidence="11">Blood</tissue>
    </source>
</reference>
<feature type="compositionally biased region" description="Basic and acidic residues" evidence="8">
    <location>
        <begin position="608"/>
        <end position="618"/>
    </location>
</feature>
<keyword evidence="5" id="KW-0175">Coiled coil</keyword>
<dbReference type="InterPro" id="IPR001452">
    <property type="entry name" value="SH3_domain"/>
</dbReference>
<feature type="compositionally biased region" description="Basic and acidic residues" evidence="8">
    <location>
        <begin position="868"/>
        <end position="877"/>
    </location>
</feature>
<feature type="compositionally biased region" description="Basic and acidic residues" evidence="8">
    <location>
        <begin position="1275"/>
        <end position="1296"/>
    </location>
</feature>
<dbReference type="InterPro" id="IPR051500">
    <property type="entry name" value="cTAGE_MIA/OTOR"/>
</dbReference>
<evidence type="ECO:0000313" key="11">
    <source>
        <dbReference type="EMBL" id="KAG7328042.1"/>
    </source>
</evidence>
<dbReference type="GO" id="GO:0006888">
    <property type="term" value="P:endoplasmic reticulum to Golgi vesicle-mediated transport"/>
    <property type="evidence" value="ECO:0007669"/>
    <property type="project" value="TreeGrafter"/>
</dbReference>
<sequence>MWNFSTMASLHLPILLQFILSLVQSSRLMSDYKTCGDDACARLMSRVQALRDHGAQDCRFLSFKKGDMIDVYHKLSGRRSELWAGSRDKDFGYFPKDAVKIDEVFVDEKKEIEMRAQKTDFFCMDAFGTIIVSGEEFEDYEFGAQTGESEELGNADFDHRVSKSSETNENVETRHVDNDNKDRGKAEPSRSSWIGSAVSGWFANDADEAGNENKELENFKSRKLALDMEQLNGDGDGQEDKTDSDEDSSSEQVSYLLEDGIKSLLGFGGGEILPSETKKQDENMQNLRKEQEAITENENIVEKKDAGWYDSFYNRITKFYGDPADKSEASNDEEESLSHGGTDVDKVKEEKNPDPGSESLLIQDSEGDRNAANHKKRQEVSRQDETGDSQLGEGWYGSVYNRITGLYGDTGDGSTAPDKSDVIENGRGDPPGTSDSMDVGSSPDEKPGTSDPIAERMTENNNAGWYNSIYSRITNVYGDTSDQNDVPEVMKESESQTQSESTEDTSSQSIFTRNDLSTVIDSLRGEGSQDETKVSESVRSETSDDDDDDDDDDGDEGSGLRDKENTENLTDSEQNQDISQSVFSGMINGLKSPFKPNNAGDKEESDEEKTLDTGKEEQSDNDDEISVRSTEVASEISTQRTAVVSEQEEEEAEHEVQGAEAQIHAVEPSLDCNKQDSSGEGRKRDEFSDQSTRSTNQSTNITSELNTDESETLEEPGWAEHLSDTSKSRKGDANTNTVSGELPEKEQVFTGEEETQSERETRADSGLQVRTDVTKNTSETVDESAEAQDEGGAADMLREAEEAGMKVRSNEAEQILHTESNAEKHGVDVPHRKSSDATQIENSEENQSGNITLMKEDEEREDTDITEMENHGIKDDGVVTPLESGGENEDVGATRTDTDGEKESLNITLTESGGEMEGEVTHVEYSGGQDHEEVAQMESAGENESIVITQMESGGDNTSGELTPVKNAGEQDDVDDSQNVTDGQKESVHITQMEYEGEKGDDITQVVSDGEKEDVNLTQKESDGEKEGVDIIQKEHLSLHNGLENSHSISETNQNLEIDPDESRECEKRENCAEVMPKNIQDTPSTGASETDTSISRTSDGDQNHHDSKTHGDKMMDVKHHKAQTSSQTQKPAHPNLRAHLSEEDMQVLLQFFSGETLSWLDFIIGHSEFIDNEELAELHDFEQTLEHLLKTRNQEIKPSLPATQAVLAMLRKKFRPVIADGSVDKSPDPSQTECVTETCLSTTENTPMSEQETGKDTDTGSSTDDSENVIGKARSNDQEVVTEKTRLSDTLESDQKSAPQLDTNIITEEFLKPEESHKVLRPYTALAAELTSDVVRYMVKESVRVTHAVHQVGPPSAPLRLVSRLEFFFLLYT</sequence>
<dbReference type="GO" id="GO:0035459">
    <property type="term" value="P:vesicle cargo loading"/>
    <property type="evidence" value="ECO:0007669"/>
    <property type="project" value="TreeGrafter"/>
</dbReference>
<keyword evidence="4" id="KW-0256">Endoplasmic reticulum</keyword>
<evidence type="ECO:0000256" key="3">
    <source>
        <dbReference type="ARBA" id="ARBA00022729"/>
    </source>
</evidence>
<feature type="chain" id="PRO_5039066131" description="SH3 domain-containing protein" evidence="9">
    <location>
        <begin position="26"/>
        <end position="1374"/>
    </location>
</feature>
<feature type="compositionally biased region" description="Polar residues" evidence="8">
    <location>
        <begin position="836"/>
        <end position="851"/>
    </location>
</feature>
<feature type="compositionally biased region" description="Basic and acidic residues" evidence="8">
    <location>
        <begin position="418"/>
        <end position="427"/>
    </location>
</feature>
<feature type="compositionally biased region" description="Polar residues" evidence="8">
    <location>
        <begin position="1229"/>
        <end position="1252"/>
    </location>
</feature>
<dbReference type="OrthoDB" id="3548878at2759"/>
<feature type="region of interest" description="Disordered" evidence="8">
    <location>
        <begin position="147"/>
        <end position="192"/>
    </location>
</feature>
<feature type="compositionally biased region" description="Acidic residues" evidence="8">
    <location>
        <begin position="856"/>
        <end position="867"/>
    </location>
</feature>
<evidence type="ECO:0000313" key="12">
    <source>
        <dbReference type="Proteomes" id="UP000824219"/>
    </source>
</evidence>
<evidence type="ECO:0000259" key="10">
    <source>
        <dbReference type="PROSITE" id="PS50002"/>
    </source>
</evidence>
<feature type="region of interest" description="Disordered" evidence="8">
    <location>
        <begin position="1221"/>
        <end position="1299"/>
    </location>
</feature>
<feature type="compositionally biased region" description="Basic and acidic residues" evidence="8">
    <location>
        <begin position="673"/>
        <end position="687"/>
    </location>
</feature>
<dbReference type="PANTHER" id="PTHR23158">
    <property type="entry name" value="MELANOMA INHIBITORY ACTIVITY-RELATED"/>
    <property type="match status" value="1"/>
</dbReference>
<evidence type="ECO:0000256" key="7">
    <source>
        <dbReference type="PROSITE-ProRule" id="PRU00192"/>
    </source>
</evidence>
<feature type="compositionally biased region" description="Basic and acidic residues" evidence="8">
    <location>
        <begin position="276"/>
        <end position="291"/>
    </location>
</feature>
<evidence type="ECO:0000256" key="6">
    <source>
        <dbReference type="ARBA" id="ARBA00023180"/>
    </source>
</evidence>
<feature type="region of interest" description="Disordered" evidence="8">
    <location>
        <begin position="272"/>
        <end position="291"/>
    </location>
</feature>
<dbReference type="GO" id="GO:0005789">
    <property type="term" value="C:endoplasmic reticulum membrane"/>
    <property type="evidence" value="ECO:0007669"/>
    <property type="project" value="UniProtKB-SubCell"/>
</dbReference>
<feature type="region of interest" description="Disordered" evidence="8">
    <location>
        <begin position="230"/>
        <end position="252"/>
    </location>
</feature>
<feature type="compositionally biased region" description="Basic and acidic residues" evidence="8">
    <location>
        <begin position="1061"/>
        <end position="1072"/>
    </location>
</feature>
<dbReference type="Proteomes" id="UP000824219">
    <property type="component" value="Linkage Group LG09"/>
</dbReference>
<accession>A0A9D3SL39</accession>
<feature type="compositionally biased region" description="Basic and acidic residues" evidence="8">
    <location>
        <begin position="342"/>
        <end position="353"/>
    </location>
</feature>
<feature type="compositionally biased region" description="Basic and acidic residues" evidence="8">
    <location>
        <begin position="171"/>
        <end position="188"/>
    </location>
</feature>
<feature type="compositionally biased region" description="Polar residues" evidence="8">
    <location>
        <begin position="510"/>
        <end position="520"/>
    </location>
</feature>
<keyword evidence="3 9" id="KW-0732">Signal</keyword>
<dbReference type="SUPFAM" id="SSF50044">
    <property type="entry name" value="SH3-domain"/>
    <property type="match status" value="1"/>
</dbReference>
<evidence type="ECO:0000256" key="1">
    <source>
        <dbReference type="ARBA" id="ARBA00004389"/>
    </source>
</evidence>
<feature type="domain" description="SH3" evidence="10">
    <location>
        <begin position="42"/>
        <end position="104"/>
    </location>
</feature>
<dbReference type="Gene3D" id="2.30.30.40">
    <property type="entry name" value="SH3 Domains"/>
    <property type="match status" value="1"/>
</dbReference>